<evidence type="ECO:0000256" key="4">
    <source>
        <dbReference type="ARBA" id="ARBA00022989"/>
    </source>
</evidence>
<comment type="similarity">
    <text evidence="2">Belongs to the GtrA family.</text>
</comment>
<dbReference type="GO" id="GO:0000271">
    <property type="term" value="P:polysaccharide biosynthetic process"/>
    <property type="evidence" value="ECO:0007669"/>
    <property type="project" value="InterPro"/>
</dbReference>
<evidence type="ECO:0000256" key="7">
    <source>
        <dbReference type="SAM" id="Phobius"/>
    </source>
</evidence>
<evidence type="ECO:0000256" key="1">
    <source>
        <dbReference type="ARBA" id="ARBA00004141"/>
    </source>
</evidence>
<feature type="compositionally biased region" description="Low complexity" evidence="6">
    <location>
        <begin position="10"/>
        <end position="36"/>
    </location>
</feature>
<evidence type="ECO:0000256" key="5">
    <source>
        <dbReference type="ARBA" id="ARBA00023136"/>
    </source>
</evidence>
<organism evidence="9 10">
    <name type="scientific">Actinomyces howellii</name>
    <dbReference type="NCBI Taxonomy" id="52771"/>
    <lineage>
        <taxon>Bacteria</taxon>
        <taxon>Bacillati</taxon>
        <taxon>Actinomycetota</taxon>
        <taxon>Actinomycetes</taxon>
        <taxon>Actinomycetales</taxon>
        <taxon>Actinomycetaceae</taxon>
        <taxon>Actinomyces</taxon>
    </lineage>
</organism>
<dbReference type="PANTHER" id="PTHR38459">
    <property type="entry name" value="PROPHAGE BACTOPRENOL-LINKED GLUCOSE TRANSLOCASE HOMOLOG"/>
    <property type="match status" value="1"/>
</dbReference>
<keyword evidence="3 7" id="KW-0812">Transmembrane</keyword>
<evidence type="ECO:0000313" key="9">
    <source>
        <dbReference type="EMBL" id="VEG29862.1"/>
    </source>
</evidence>
<keyword evidence="5 7" id="KW-0472">Membrane</keyword>
<comment type="subcellular location">
    <subcellularLocation>
        <location evidence="1">Membrane</location>
        <topology evidence="1">Multi-pass membrane protein</topology>
    </subcellularLocation>
</comment>
<dbReference type="InterPro" id="IPR051401">
    <property type="entry name" value="GtrA_CellWall_Glycosyl"/>
</dbReference>
<dbReference type="RefSeq" id="WP_232009753.1">
    <property type="nucleotide sequence ID" value="NZ_LR134350.1"/>
</dbReference>
<dbReference type="EMBL" id="LR134350">
    <property type="protein sequence ID" value="VEG29862.1"/>
    <property type="molecule type" value="Genomic_DNA"/>
</dbReference>
<dbReference type="GO" id="GO:0005886">
    <property type="term" value="C:plasma membrane"/>
    <property type="evidence" value="ECO:0007669"/>
    <property type="project" value="TreeGrafter"/>
</dbReference>
<dbReference type="PANTHER" id="PTHR38459:SF1">
    <property type="entry name" value="PROPHAGE BACTOPRENOL-LINKED GLUCOSE TRANSLOCASE HOMOLOG"/>
    <property type="match status" value="1"/>
</dbReference>
<evidence type="ECO:0000313" key="10">
    <source>
        <dbReference type="Proteomes" id="UP000266895"/>
    </source>
</evidence>
<name>A0A3S4R4X7_9ACTO</name>
<gene>
    <name evidence="9" type="ORF">NCTC11636_02334</name>
</gene>
<feature type="transmembrane region" description="Helical" evidence="7">
    <location>
        <begin position="90"/>
        <end position="109"/>
    </location>
</feature>
<proteinExistence type="inferred from homology"/>
<keyword evidence="10" id="KW-1185">Reference proteome</keyword>
<accession>A0A3S4R4X7</accession>
<feature type="transmembrane region" description="Helical" evidence="7">
    <location>
        <begin position="121"/>
        <end position="144"/>
    </location>
</feature>
<dbReference type="InterPro" id="IPR007267">
    <property type="entry name" value="GtrA_DPMS_TM"/>
</dbReference>
<feature type="transmembrane region" description="Helical" evidence="7">
    <location>
        <begin position="156"/>
        <end position="179"/>
    </location>
</feature>
<reference evidence="9 10" key="1">
    <citation type="submission" date="2018-12" db="EMBL/GenBank/DDBJ databases">
        <authorList>
            <consortium name="Pathogen Informatics"/>
        </authorList>
    </citation>
    <scope>NUCLEOTIDE SEQUENCE [LARGE SCALE GENOMIC DNA]</scope>
    <source>
        <strain evidence="9 10">NCTC11636</strain>
    </source>
</reference>
<evidence type="ECO:0000256" key="3">
    <source>
        <dbReference type="ARBA" id="ARBA00022692"/>
    </source>
</evidence>
<dbReference type="Proteomes" id="UP000266895">
    <property type="component" value="Chromosome"/>
</dbReference>
<evidence type="ECO:0000256" key="6">
    <source>
        <dbReference type="SAM" id="MobiDB-lite"/>
    </source>
</evidence>
<feature type="region of interest" description="Disordered" evidence="6">
    <location>
        <begin position="1"/>
        <end position="36"/>
    </location>
</feature>
<sequence>MTPRPSTPSTAPGTGQGTAPATAQALPGAPAAAAPGGAPTATQRLVAWVREFLQFGTVGGMAFVIDVGLFNLVQHGPLAFLAGHPNSANVFSATIATLFSWTVNRLWTYRGRTRDNTAKEGVLFAVGNVGGIFIAQVCLLFTHHVLGLTGPLADNIAAYVVGFGLGTAFRFLFYHYVVFTGSSGPEDRSEVEQAPEPPA</sequence>
<dbReference type="Pfam" id="PF04138">
    <property type="entry name" value="GtrA_DPMS_TM"/>
    <property type="match status" value="1"/>
</dbReference>
<evidence type="ECO:0000256" key="2">
    <source>
        <dbReference type="ARBA" id="ARBA00009399"/>
    </source>
</evidence>
<keyword evidence="4 7" id="KW-1133">Transmembrane helix</keyword>
<protein>
    <submittedName>
        <fullName evidence="9">GtrA-like protein</fullName>
    </submittedName>
</protein>
<dbReference type="AlphaFoldDB" id="A0A3S4R4X7"/>
<feature type="transmembrane region" description="Helical" evidence="7">
    <location>
        <begin position="52"/>
        <end position="70"/>
    </location>
</feature>
<evidence type="ECO:0000259" key="8">
    <source>
        <dbReference type="Pfam" id="PF04138"/>
    </source>
</evidence>
<feature type="domain" description="GtrA/DPMS transmembrane" evidence="8">
    <location>
        <begin position="54"/>
        <end position="179"/>
    </location>
</feature>
<dbReference type="KEGG" id="ahw:NCTC11636_02334"/>